<dbReference type="NCBIfam" id="TIGR04183">
    <property type="entry name" value="Por_Secre_tail"/>
    <property type="match status" value="1"/>
</dbReference>
<dbReference type="InterPro" id="IPR003961">
    <property type="entry name" value="FN3_dom"/>
</dbReference>
<name>A0AAU7BPL5_9FLAO</name>
<sequence length="523" mass="56039">MKKITLLTLLMWSSLFYGQEYLNEDFEGSFLPASWADVAGTGDVAGYPWAATTNAANSGTKSAFYNELFNLSHGENAGSPDAKNKWLVTPAMNFTSATNPELTYYETVRFPDFPATTGVYYSTDYAGDANTATWIAVNTTFGFTSGEDLVWKIRGAFDLSGANGNSSVVLGFNYQGTSDSEWFIDDVLVREAPTCVEPSFGSISNVMATSVDFSWTTGPGGTETQWDVNLLDITGGDTDPDADGTITNTPGVPSANQFTFTSLTPGNSYAAYVRADCGGGDKSAWTGPFAFDTSSSNDDCSGAEVFTQEIEIATSASATAHNGTISGATNSGLAAEMCNGSAGTANDDVWFEFEARTDAVNITFESMDFDGVAMLYSGTCGSLTLIDCADDTFSGSNDTEEINASGLTAGDTYYVRVFSWDATPVADGSFTVKVWSSESLSIEDNNDLVEFKLYPNPVQDKLNLRAQDSIENVSVYNMLGQEVLRQTPNRNASEVDMSALQTGSYFVKVTINGVTETKQIIKR</sequence>
<evidence type="ECO:0000313" key="4">
    <source>
        <dbReference type="EMBL" id="XBG60023.1"/>
    </source>
</evidence>
<proteinExistence type="predicted"/>
<dbReference type="EMBL" id="CP157199">
    <property type="protein sequence ID" value="XBG60023.1"/>
    <property type="molecule type" value="Genomic_DNA"/>
</dbReference>
<gene>
    <name evidence="4" type="ORF">ABGB03_09130</name>
</gene>
<dbReference type="SUPFAM" id="SSF49265">
    <property type="entry name" value="Fibronectin type III"/>
    <property type="match status" value="1"/>
</dbReference>
<feature type="domain" description="Fibronectin type-III" evidence="3">
    <location>
        <begin position="197"/>
        <end position="296"/>
    </location>
</feature>
<keyword evidence="1 2" id="KW-0732">Signal</keyword>
<dbReference type="RefSeq" id="WP_347922134.1">
    <property type="nucleotide sequence ID" value="NZ_CP157199.1"/>
</dbReference>
<dbReference type="Gene3D" id="2.60.40.10">
    <property type="entry name" value="Immunoglobulins"/>
    <property type="match status" value="1"/>
</dbReference>
<dbReference type="CDD" id="cd00063">
    <property type="entry name" value="FN3"/>
    <property type="match status" value="1"/>
</dbReference>
<dbReference type="InterPro" id="IPR026444">
    <property type="entry name" value="Secre_tail"/>
</dbReference>
<dbReference type="InterPro" id="IPR013783">
    <property type="entry name" value="Ig-like_fold"/>
</dbReference>
<dbReference type="Gene3D" id="2.60.120.380">
    <property type="match status" value="1"/>
</dbReference>
<dbReference type="Pfam" id="PF23759">
    <property type="entry name" value="GBD_T9SS_assoc"/>
    <property type="match status" value="1"/>
</dbReference>
<accession>A0AAU7BPL5</accession>
<feature type="signal peptide" evidence="2">
    <location>
        <begin position="1"/>
        <end position="18"/>
    </location>
</feature>
<feature type="chain" id="PRO_5043761498" evidence="2">
    <location>
        <begin position="19"/>
        <end position="523"/>
    </location>
</feature>
<dbReference type="PROSITE" id="PS50853">
    <property type="entry name" value="FN3"/>
    <property type="match status" value="1"/>
</dbReference>
<dbReference type="InterPro" id="IPR056600">
    <property type="entry name" value="GBD_T9SS_assoc"/>
</dbReference>
<reference evidence="4" key="1">
    <citation type="submission" date="2024-05" db="EMBL/GenBank/DDBJ databases">
        <title>Pontimicrobium maritimus sp. nov., isolated form sea water.</title>
        <authorList>
            <person name="Muhammad N."/>
            <person name="Vuong T.Q."/>
            <person name="Han H.L."/>
            <person name="Kim S.-G."/>
        </authorList>
    </citation>
    <scope>NUCLEOTIDE SEQUENCE</scope>
    <source>
        <strain evidence="4">SW4</strain>
    </source>
</reference>
<dbReference type="InterPro" id="IPR036116">
    <property type="entry name" value="FN3_sf"/>
</dbReference>
<dbReference type="Pfam" id="PF18962">
    <property type="entry name" value="Por_Secre_tail"/>
    <property type="match status" value="1"/>
</dbReference>
<evidence type="ECO:0000256" key="2">
    <source>
        <dbReference type="SAM" id="SignalP"/>
    </source>
</evidence>
<protein>
    <submittedName>
        <fullName evidence="4">T9SS type A sorting domain-containing protein</fullName>
    </submittedName>
</protein>
<organism evidence="4">
    <name type="scientific">Pontimicrobium sp. SW4</name>
    <dbReference type="NCBI Taxonomy" id="3153519"/>
    <lineage>
        <taxon>Bacteria</taxon>
        <taxon>Pseudomonadati</taxon>
        <taxon>Bacteroidota</taxon>
        <taxon>Flavobacteriia</taxon>
        <taxon>Flavobacteriales</taxon>
        <taxon>Flavobacteriaceae</taxon>
        <taxon>Pontimicrobium</taxon>
    </lineage>
</organism>
<evidence type="ECO:0000259" key="3">
    <source>
        <dbReference type="PROSITE" id="PS50853"/>
    </source>
</evidence>
<dbReference type="Pfam" id="PF00041">
    <property type="entry name" value="fn3"/>
    <property type="match status" value="1"/>
</dbReference>
<dbReference type="AlphaFoldDB" id="A0AAU7BPL5"/>
<evidence type="ECO:0000256" key="1">
    <source>
        <dbReference type="ARBA" id="ARBA00022729"/>
    </source>
</evidence>